<dbReference type="EMBL" id="BNEB01000003">
    <property type="protein sequence ID" value="GHI62818.1"/>
    <property type="molecule type" value="Genomic_DNA"/>
</dbReference>
<feature type="compositionally biased region" description="Basic and acidic residues" evidence="1">
    <location>
        <begin position="15"/>
        <end position="32"/>
    </location>
</feature>
<protein>
    <submittedName>
        <fullName evidence="2">Uncharacterized protein</fullName>
    </submittedName>
</protein>
<evidence type="ECO:0000256" key="1">
    <source>
        <dbReference type="SAM" id="MobiDB-lite"/>
    </source>
</evidence>
<evidence type="ECO:0000313" key="3">
    <source>
        <dbReference type="Proteomes" id="UP000649259"/>
    </source>
</evidence>
<organism evidence="2 3">
    <name type="scientific">Streptomyces asoensis</name>
    <dbReference type="NCBI Taxonomy" id="249586"/>
    <lineage>
        <taxon>Bacteria</taxon>
        <taxon>Bacillati</taxon>
        <taxon>Actinomycetota</taxon>
        <taxon>Actinomycetes</taxon>
        <taxon>Kitasatosporales</taxon>
        <taxon>Streptomycetaceae</taxon>
        <taxon>Streptomyces</taxon>
    </lineage>
</organism>
<gene>
    <name evidence="2" type="ORF">Saso_44680</name>
</gene>
<evidence type="ECO:0000313" key="2">
    <source>
        <dbReference type="EMBL" id="GHI62818.1"/>
    </source>
</evidence>
<reference evidence="3" key="1">
    <citation type="submission" date="2023-07" db="EMBL/GenBank/DDBJ databases">
        <title>Whole genome shotgun sequence of Streptomyces cacaoi subsp. asoensis NBRC 13813.</title>
        <authorList>
            <person name="Komaki H."/>
            <person name="Tamura T."/>
        </authorList>
    </citation>
    <scope>NUCLEOTIDE SEQUENCE [LARGE SCALE GENOMIC DNA]</scope>
    <source>
        <strain evidence="3">NBRC 13813</strain>
    </source>
</reference>
<proteinExistence type="predicted"/>
<accession>A0ABQ3S3Y7</accession>
<feature type="region of interest" description="Disordered" evidence="1">
    <location>
        <begin position="15"/>
        <end position="131"/>
    </location>
</feature>
<comment type="caution">
    <text evidence="2">The sequence shown here is derived from an EMBL/GenBank/DDBJ whole genome shotgun (WGS) entry which is preliminary data.</text>
</comment>
<sequence>MTQTACWSLVIGPVDRCKGPSREKSKPIHNEDAGYPGLGGGVKTGPVTRSREGGPALARDHGGPARGARRGPHRAPRPETRIRSGLRHTLGTGLRERRTNHPEMSPLPSLAPETRGAAAQVGAEQHPPHPV</sequence>
<keyword evidence="3" id="KW-1185">Reference proteome</keyword>
<name>A0ABQ3S3Y7_9ACTN</name>
<dbReference type="Proteomes" id="UP000649259">
    <property type="component" value="Unassembled WGS sequence"/>
</dbReference>